<comment type="similarity">
    <text evidence="1">Belongs to the thioredoxin family.</text>
</comment>
<evidence type="ECO:0000256" key="2">
    <source>
        <dbReference type="ARBA" id="ARBA00022448"/>
    </source>
</evidence>
<dbReference type="Gene3D" id="3.40.30.10">
    <property type="entry name" value="Glutaredoxin"/>
    <property type="match status" value="1"/>
</dbReference>
<evidence type="ECO:0000256" key="6">
    <source>
        <dbReference type="ARBA" id="ARBA00023284"/>
    </source>
</evidence>
<dbReference type="RefSeq" id="WP_189460619.1">
    <property type="nucleotide sequence ID" value="NZ_BMYO01000005.1"/>
</dbReference>
<dbReference type="PANTHER" id="PTHR45663">
    <property type="entry name" value="GEO12009P1"/>
    <property type="match status" value="1"/>
</dbReference>
<dbReference type="PRINTS" id="PR00421">
    <property type="entry name" value="THIOREDOXIN"/>
</dbReference>
<dbReference type="PROSITE" id="PS00194">
    <property type="entry name" value="THIOREDOXIN_1"/>
    <property type="match status" value="1"/>
</dbReference>
<keyword evidence="4" id="KW-0249">Electron transport</keyword>
<evidence type="ECO:0000313" key="9">
    <source>
        <dbReference type="EMBL" id="GHD63611.1"/>
    </source>
</evidence>
<dbReference type="Gene3D" id="2.30.30.380">
    <property type="entry name" value="Zn-finger domain of Sec23/24"/>
    <property type="match status" value="1"/>
</dbReference>
<organism evidence="9 10">
    <name type="scientific">Jeongeupia chitinilytica</name>
    <dbReference type="NCBI Taxonomy" id="1041641"/>
    <lineage>
        <taxon>Bacteria</taxon>
        <taxon>Pseudomonadati</taxon>
        <taxon>Pseudomonadota</taxon>
        <taxon>Betaproteobacteria</taxon>
        <taxon>Neisseriales</taxon>
        <taxon>Chitinibacteraceae</taxon>
        <taxon>Jeongeupia</taxon>
    </lineage>
</organism>
<protein>
    <recommendedName>
        <fullName evidence="7">Thioredoxin</fullName>
    </recommendedName>
</protein>
<evidence type="ECO:0000313" key="10">
    <source>
        <dbReference type="Proteomes" id="UP000604737"/>
    </source>
</evidence>
<dbReference type="Proteomes" id="UP000604737">
    <property type="component" value="Unassembled WGS sequence"/>
</dbReference>
<gene>
    <name evidence="9" type="ORF">GCM10007350_21400</name>
</gene>
<dbReference type="PANTHER" id="PTHR45663:SF40">
    <property type="entry name" value="THIOREDOXIN 2"/>
    <property type="match status" value="1"/>
</dbReference>
<dbReference type="Pfam" id="PF00085">
    <property type="entry name" value="Thioredoxin"/>
    <property type="match status" value="1"/>
</dbReference>
<keyword evidence="10" id="KW-1185">Reference proteome</keyword>
<dbReference type="EMBL" id="BMYO01000005">
    <property type="protein sequence ID" value="GHD63611.1"/>
    <property type="molecule type" value="Genomic_DNA"/>
</dbReference>
<evidence type="ECO:0000256" key="7">
    <source>
        <dbReference type="NCBIfam" id="TIGR01068"/>
    </source>
</evidence>
<dbReference type="PROSITE" id="PS51352">
    <property type="entry name" value="THIOREDOXIN_2"/>
    <property type="match status" value="1"/>
</dbReference>
<dbReference type="CDD" id="cd02947">
    <property type="entry name" value="TRX_family"/>
    <property type="match status" value="1"/>
</dbReference>
<dbReference type="Pfam" id="PF21352">
    <property type="entry name" value="Zn_ribbon_Thio2"/>
    <property type="match status" value="1"/>
</dbReference>
<comment type="caution">
    <text evidence="9">The sequence shown here is derived from an EMBL/GenBank/DDBJ whole genome shotgun (WGS) entry which is preliminary data.</text>
</comment>
<dbReference type="InterPro" id="IPR036249">
    <property type="entry name" value="Thioredoxin-like_sf"/>
</dbReference>
<keyword evidence="6" id="KW-0676">Redox-active center</keyword>
<reference evidence="10" key="1">
    <citation type="journal article" date="2019" name="Int. J. Syst. Evol. Microbiol.">
        <title>The Global Catalogue of Microorganisms (GCM) 10K type strain sequencing project: providing services to taxonomists for standard genome sequencing and annotation.</title>
        <authorList>
            <consortium name="The Broad Institute Genomics Platform"/>
            <consortium name="The Broad Institute Genome Sequencing Center for Infectious Disease"/>
            <person name="Wu L."/>
            <person name="Ma J."/>
        </authorList>
    </citation>
    <scope>NUCLEOTIDE SEQUENCE [LARGE SCALE GENOMIC DNA]</scope>
    <source>
        <strain evidence="10">KCTC 23701</strain>
    </source>
</reference>
<evidence type="ECO:0000256" key="1">
    <source>
        <dbReference type="ARBA" id="ARBA00008987"/>
    </source>
</evidence>
<keyword evidence="3" id="KW-0479">Metal-binding</keyword>
<evidence type="ECO:0000259" key="8">
    <source>
        <dbReference type="PROSITE" id="PS51352"/>
    </source>
</evidence>
<sequence>MILACPHCQTANRLEPARLADAPVCGQCHKPLLSGAPIAATSESAPALIAASPIPVVVDFWATWCGPCQAFAPAFASAAEYFAGKVLFLKVDTDAEQSLAAQYQIRSIPTLIAFDRGRQIERLNGAMSSGQFKAWVSQLV</sequence>
<proteinExistence type="inferred from homology"/>
<keyword evidence="2" id="KW-0813">Transport</keyword>
<dbReference type="InterPro" id="IPR013766">
    <property type="entry name" value="Thioredoxin_domain"/>
</dbReference>
<dbReference type="NCBIfam" id="NF008229">
    <property type="entry name" value="PRK10996.1"/>
    <property type="match status" value="1"/>
</dbReference>
<keyword evidence="5" id="KW-1015">Disulfide bond</keyword>
<dbReference type="InterPro" id="IPR017937">
    <property type="entry name" value="Thioredoxin_CS"/>
</dbReference>
<dbReference type="SUPFAM" id="SSF52833">
    <property type="entry name" value="Thioredoxin-like"/>
    <property type="match status" value="1"/>
</dbReference>
<feature type="domain" description="Thioredoxin" evidence="8">
    <location>
        <begin position="32"/>
        <end position="140"/>
    </location>
</feature>
<accession>A0ABQ3H030</accession>
<evidence type="ECO:0000256" key="3">
    <source>
        <dbReference type="ARBA" id="ARBA00022723"/>
    </source>
</evidence>
<evidence type="ECO:0000256" key="5">
    <source>
        <dbReference type="ARBA" id="ARBA00023157"/>
    </source>
</evidence>
<dbReference type="NCBIfam" id="TIGR01068">
    <property type="entry name" value="thioredoxin"/>
    <property type="match status" value="1"/>
</dbReference>
<dbReference type="InterPro" id="IPR049299">
    <property type="entry name" value="Thio2_N"/>
</dbReference>
<evidence type="ECO:0000256" key="4">
    <source>
        <dbReference type="ARBA" id="ARBA00022982"/>
    </source>
</evidence>
<name>A0ABQ3H030_9NEIS</name>
<dbReference type="InterPro" id="IPR005746">
    <property type="entry name" value="Thioredoxin"/>
</dbReference>